<dbReference type="InParanoid" id="A0A6J2V1L0"/>
<evidence type="ECO:0000256" key="1">
    <source>
        <dbReference type="ARBA" id="ARBA00008535"/>
    </source>
</evidence>
<dbReference type="Gene3D" id="3.40.50.300">
    <property type="entry name" value="P-loop containing nucleotide triphosphate hydrolases"/>
    <property type="match status" value="1"/>
</dbReference>
<evidence type="ECO:0000256" key="5">
    <source>
        <dbReference type="SAM" id="MobiDB-lite"/>
    </source>
</evidence>
<proteinExistence type="inferred from homology"/>
<gene>
    <name evidence="8" type="primary">LOC115808785</name>
</gene>
<dbReference type="Proteomes" id="UP000504632">
    <property type="component" value="Chromosome 3"/>
</dbReference>
<protein>
    <submittedName>
        <fullName evidence="8">Uncharacterized protein LOC115808785</fullName>
    </submittedName>
</protein>
<evidence type="ECO:0000256" key="4">
    <source>
        <dbReference type="ARBA" id="ARBA00023319"/>
    </source>
</evidence>
<dbReference type="InterPro" id="IPR013783">
    <property type="entry name" value="Ig-like_fold"/>
</dbReference>
<dbReference type="RefSeq" id="XP_030626124.1">
    <property type="nucleotide sequence ID" value="XM_030770264.1"/>
</dbReference>
<dbReference type="Pfam" id="PF04548">
    <property type="entry name" value="AIG1"/>
    <property type="match status" value="1"/>
</dbReference>
<dbReference type="PANTHER" id="PTHR10903:SF167">
    <property type="entry name" value="GTPASE IMAP FAMILY MEMBER 6-RELATED"/>
    <property type="match status" value="1"/>
</dbReference>
<dbReference type="Gene3D" id="2.60.40.10">
    <property type="entry name" value="Immunoglobulins"/>
    <property type="match status" value="1"/>
</dbReference>
<comment type="similarity">
    <text evidence="1">Belongs to the TRAFAC class TrmE-Era-EngA-EngB-Septin-like GTPase superfamily. AIG1/Toc34/Toc159-like paraseptin GTPase family. IAN subfamily.</text>
</comment>
<feature type="region of interest" description="Disordered" evidence="5">
    <location>
        <begin position="314"/>
        <end position="335"/>
    </location>
</feature>
<dbReference type="InterPro" id="IPR003006">
    <property type="entry name" value="Ig/MHC_CS"/>
</dbReference>
<feature type="region of interest" description="Disordered" evidence="5">
    <location>
        <begin position="730"/>
        <end position="750"/>
    </location>
</feature>
<evidence type="ECO:0000256" key="2">
    <source>
        <dbReference type="ARBA" id="ARBA00022741"/>
    </source>
</evidence>
<organism evidence="7 8">
    <name type="scientific">Chanos chanos</name>
    <name type="common">Milkfish</name>
    <name type="synonym">Mugil chanos</name>
    <dbReference type="NCBI Taxonomy" id="29144"/>
    <lineage>
        <taxon>Eukaryota</taxon>
        <taxon>Metazoa</taxon>
        <taxon>Chordata</taxon>
        <taxon>Craniata</taxon>
        <taxon>Vertebrata</taxon>
        <taxon>Euteleostomi</taxon>
        <taxon>Actinopterygii</taxon>
        <taxon>Neopterygii</taxon>
        <taxon>Teleostei</taxon>
        <taxon>Ostariophysi</taxon>
        <taxon>Gonorynchiformes</taxon>
        <taxon>Chanidae</taxon>
        <taxon>Chanos</taxon>
    </lineage>
</organism>
<evidence type="ECO:0000256" key="3">
    <source>
        <dbReference type="ARBA" id="ARBA00023134"/>
    </source>
</evidence>
<evidence type="ECO:0000313" key="8">
    <source>
        <dbReference type="RefSeq" id="XP_030626124.1"/>
    </source>
</evidence>
<dbReference type="AlphaFoldDB" id="A0A6J2V1L0"/>
<dbReference type="InterPro" id="IPR027417">
    <property type="entry name" value="P-loop_NTPase"/>
</dbReference>
<dbReference type="FunFam" id="3.40.50.300:FF:002274">
    <property type="entry name" value="Si:dkeyp-69e1.8"/>
    <property type="match status" value="1"/>
</dbReference>
<dbReference type="GeneID" id="115808785"/>
<dbReference type="PROSITE" id="PS00290">
    <property type="entry name" value="IG_MHC"/>
    <property type="match status" value="1"/>
</dbReference>
<dbReference type="SUPFAM" id="SSF48726">
    <property type="entry name" value="Immunoglobulin"/>
    <property type="match status" value="1"/>
</dbReference>
<accession>A0A6J2V1L0</accession>
<feature type="region of interest" description="Disordered" evidence="5">
    <location>
        <begin position="251"/>
        <end position="278"/>
    </location>
</feature>
<dbReference type="InterPro" id="IPR006703">
    <property type="entry name" value="G_AIG1"/>
</dbReference>
<evidence type="ECO:0000313" key="7">
    <source>
        <dbReference type="Proteomes" id="UP000504632"/>
    </source>
</evidence>
<keyword evidence="3" id="KW-0342">GTP-binding</keyword>
<feature type="domain" description="AIG1-type G" evidence="6">
    <location>
        <begin position="435"/>
        <end position="635"/>
    </location>
</feature>
<dbReference type="OrthoDB" id="8962485at2759"/>
<evidence type="ECO:0000259" key="6">
    <source>
        <dbReference type="PROSITE" id="PS51720"/>
    </source>
</evidence>
<keyword evidence="7" id="KW-1185">Reference proteome</keyword>
<reference evidence="8" key="1">
    <citation type="submission" date="2025-08" db="UniProtKB">
        <authorList>
            <consortium name="RefSeq"/>
        </authorList>
    </citation>
    <scope>IDENTIFICATION</scope>
</reference>
<dbReference type="InterPro" id="IPR036179">
    <property type="entry name" value="Ig-like_dom_sf"/>
</dbReference>
<feature type="non-terminal residue" evidence="8">
    <location>
        <position position="807"/>
    </location>
</feature>
<sequence>MTKTGQTDSYWVGVLYQYAQGKYKFSTGKKPGSRRWKAVMQRIDACPLTPLYNQSVRKFDIFGKRIECKCGYHKYGVSHTTQHWSPELKPQCAENTVGCVVGGSDRQVHTPYQHRQGQVNGVPAQVQENLGEWPGPPQEARMTEGRGYEDRLSMSTEELQRGNVSLVLRNFRYSDRGVYRCQVIHGQHKMEESLRLYVKGGKGLDVSGEDRGKMEASAQCLVMKGATAQDNTKKLLDEKCRELESTAKQLHEKTERLREKDRELEKMTKQADEREKELKNKVTEVETTKRKLETALRELQEKNSQLQNLRNVLEEKDTELDERNKQIETNDDENSTDNDKVFPIIFLPTSSAQFSCHQLLCILFNHCLRNPQCQPMRAADYHVSTRIQVVSVNTSFQQFTEIHAYFSDLEISSPYQLPTHKHSAVVGRHFSHFTESKLRLVLLGLSETVKWAAGNTILGREEFGIQAATSTETQHSESRQGKVAGRQLVVVDTPDWLSPGLSQEEMRKDVGLCVRLSAPGPHTFLLVCPLEPSEGEDSRLLERMEDIFGESFWGHTMILFINAEGIVGKNLEESLKARSQALQQLLDKSRNRCHLLNINDMAKGTEVRKLLEKIEEMVSKNREKYYSSETYQKAENHLKEIERKIQKEREERRERKEREIRENLERELQDSLKQMEGELQEKEEKIVVLEKRINNLEIELENERNEERRKELEMKLKEESEYRKEIEKEQERLKEEMEREKREKEEKHRRELEEIRENYEMEAKAEAERNLMKIILPELHSSLSISATKMRNEFNRQLEQRDGEIKR</sequence>
<keyword evidence="2" id="KW-0547">Nucleotide-binding</keyword>
<dbReference type="PANTHER" id="PTHR10903">
    <property type="entry name" value="GTPASE, IMAP FAMILY MEMBER-RELATED"/>
    <property type="match status" value="1"/>
</dbReference>
<keyword evidence="4" id="KW-0393">Immunoglobulin domain</keyword>
<dbReference type="PROSITE" id="PS51720">
    <property type="entry name" value="G_AIG1"/>
    <property type="match status" value="1"/>
</dbReference>
<dbReference type="SUPFAM" id="SSF52540">
    <property type="entry name" value="P-loop containing nucleoside triphosphate hydrolases"/>
    <property type="match status" value="1"/>
</dbReference>
<dbReference type="GO" id="GO:0005525">
    <property type="term" value="F:GTP binding"/>
    <property type="evidence" value="ECO:0007669"/>
    <property type="project" value="UniProtKB-KW"/>
</dbReference>
<name>A0A6J2V1L0_CHACN</name>
<dbReference type="InterPro" id="IPR045058">
    <property type="entry name" value="GIMA/IAN/Toc"/>
</dbReference>